<organism evidence="1 2">
    <name type="scientific">Owenia fusiformis</name>
    <name type="common">Polychaete worm</name>
    <dbReference type="NCBI Taxonomy" id="6347"/>
    <lineage>
        <taxon>Eukaryota</taxon>
        <taxon>Metazoa</taxon>
        <taxon>Spiralia</taxon>
        <taxon>Lophotrochozoa</taxon>
        <taxon>Annelida</taxon>
        <taxon>Polychaeta</taxon>
        <taxon>Sedentaria</taxon>
        <taxon>Canalipalpata</taxon>
        <taxon>Sabellida</taxon>
        <taxon>Oweniida</taxon>
        <taxon>Oweniidae</taxon>
        <taxon>Owenia</taxon>
    </lineage>
</organism>
<evidence type="ECO:0000313" key="1">
    <source>
        <dbReference type="EMBL" id="CAH1778936.1"/>
    </source>
</evidence>
<dbReference type="EMBL" id="CAIIXF020000003">
    <property type="protein sequence ID" value="CAH1778936.1"/>
    <property type="molecule type" value="Genomic_DNA"/>
</dbReference>
<accession>A0A8J1UTM2</accession>
<reference evidence="1" key="1">
    <citation type="submission" date="2022-03" db="EMBL/GenBank/DDBJ databases">
        <authorList>
            <person name="Martin C."/>
        </authorList>
    </citation>
    <scope>NUCLEOTIDE SEQUENCE</scope>
</reference>
<keyword evidence="2" id="KW-1185">Reference proteome</keyword>
<comment type="caution">
    <text evidence="1">The sequence shown here is derived from an EMBL/GenBank/DDBJ whole genome shotgun (WGS) entry which is preliminary data.</text>
</comment>
<dbReference type="Proteomes" id="UP000749559">
    <property type="component" value="Unassembled WGS sequence"/>
</dbReference>
<gene>
    <name evidence="1" type="ORF">OFUS_LOCUS5791</name>
</gene>
<evidence type="ECO:0000313" key="2">
    <source>
        <dbReference type="Proteomes" id="UP000749559"/>
    </source>
</evidence>
<dbReference type="OrthoDB" id="6160741at2759"/>
<protein>
    <submittedName>
        <fullName evidence="1">Uncharacterized protein</fullName>
    </submittedName>
</protein>
<name>A0A8J1UTM2_OWEFU</name>
<sequence>MENTNISDEQEKQLTTCTEQIQRVIKLNYDAERIKEQSDFIENIVDVVTTRVGLLYPVYKTHPKLRNGSFYQGTKILQASEFDFLNPLVFSDNNGIKIENYRKVYMSDEIKEILSEPKKEYELAPFPDAEHSRNLLCPFDSITSPIHKAVRRALKKLHSEGQLKYMGQCNLKRYSREVVEEGKVDLEKLKQSEIMLDENRFGPCITLAVGGPLCVSHVDLTFCLKDHKGQNEVNNMDEKLFVLPRNRVWILTKYTPGHYELDEHHRKILMILKYCLLESKRYVHDTKYDSHLLKMIVNHHQESCDKKSSLGKCFYDVTQQLFQLGIDKDKSDDNLHLSPTWLENLRNVGYPPVTLLEKNNNVDTGDMIFTLVLYILVHFMKSSHDARFMLSTREVLSVCLQLISKYSMKELVTNVGSLRELTLKKDVKVENIESFITELSGLRYKGGEINILLSALPFPYPPYWPDSCKPIKITQDGTIEIIHHTDKNWTKWKEIIDSNRLEAQRENQQHVLSLQRELCSIGRPNEIDHLKLTPEEFRQQQIQFAEDIKHHANKRLDLNKQADITRKESEDKKTGDKTSGKQMSQDN</sequence>
<proteinExistence type="predicted"/>
<dbReference type="AlphaFoldDB" id="A0A8J1UTM2"/>
<dbReference type="Gene3D" id="3.30.460.90">
    <property type="match status" value="1"/>
</dbReference>